<proteinExistence type="predicted"/>
<dbReference type="EMBL" id="BSVB01000001">
    <property type="protein sequence ID" value="GMA96106.1"/>
    <property type="molecule type" value="Genomic_DNA"/>
</dbReference>
<feature type="region of interest" description="Disordered" evidence="1">
    <location>
        <begin position="21"/>
        <end position="51"/>
    </location>
</feature>
<feature type="compositionally biased region" description="Basic and acidic residues" evidence="1">
    <location>
        <begin position="144"/>
        <end position="160"/>
    </location>
</feature>
<organism evidence="2 3">
    <name type="scientific">Pseudolysinimonas kribbensis</name>
    <dbReference type="NCBI Taxonomy" id="433641"/>
    <lineage>
        <taxon>Bacteria</taxon>
        <taxon>Bacillati</taxon>
        <taxon>Actinomycetota</taxon>
        <taxon>Actinomycetes</taxon>
        <taxon>Micrococcales</taxon>
        <taxon>Microbacteriaceae</taxon>
        <taxon>Pseudolysinimonas</taxon>
    </lineage>
</organism>
<feature type="compositionally biased region" description="Basic and acidic residues" evidence="1">
    <location>
        <begin position="169"/>
        <end position="178"/>
    </location>
</feature>
<feature type="region of interest" description="Disordered" evidence="1">
    <location>
        <begin position="64"/>
        <end position="83"/>
    </location>
</feature>
<dbReference type="Proteomes" id="UP001157034">
    <property type="component" value="Unassembled WGS sequence"/>
</dbReference>
<accession>A0ABQ6K8P1</accession>
<protein>
    <submittedName>
        <fullName evidence="2">Uncharacterized protein</fullName>
    </submittedName>
</protein>
<evidence type="ECO:0000256" key="1">
    <source>
        <dbReference type="SAM" id="MobiDB-lite"/>
    </source>
</evidence>
<feature type="region of interest" description="Disordered" evidence="1">
    <location>
        <begin position="140"/>
        <end position="212"/>
    </location>
</feature>
<feature type="compositionally biased region" description="Basic and acidic residues" evidence="1">
    <location>
        <begin position="28"/>
        <end position="48"/>
    </location>
</feature>
<feature type="compositionally biased region" description="Basic and acidic residues" evidence="1">
    <location>
        <begin position="196"/>
        <end position="212"/>
    </location>
</feature>
<sequence length="212" mass="22890">MLHVRAHLRLAETRIERSAQHGDGVVGLRDRDDGGGGRADAARADRREPGRRHGVARVLLGDLDARRTREPPEPVQAGDVGGRGRLREHGRAAFEEGGGGLDVVLRRHGGEDERRLACEQGVEVVDHEAGELRVVTSRGRMPAQHRDRLEALGEGGRESQEGAGTESGADDREARAGGHEINTSISVPACGARAAVDVRRRPDRRRLSPCDS</sequence>
<reference evidence="3" key="1">
    <citation type="journal article" date="2019" name="Int. J. Syst. Evol. Microbiol.">
        <title>The Global Catalogue of Microorganisms (GCM) 10K type strain sequencing project: providing services to taxonomists for standard genome sequencing and annotation.</title>
        <authorList>
            <consortium name="The Broad Institute Genomics Platform"/>
            <consortium name="The Broad Institute Genome Sequencing Center for Infectious Disease"/>
            <person name="Wu L."/>
            <person name="Ma J."/>
        </authorList>
    </citation>
    <scope>NUCLEOTIDE SEQUENCE [LARGE SCALE GENOMIC DNA]</scope>
    <source>
        <strain evidence="3">NBRC 108894</strain>
    </source>
</reference>
<keyword evidence="3" id="KW-1185">Reference proteome</keyword>
<evidence type="ECO:0000313" key="2">
    <source>
        <dbReference type="EMBL" id="GMA96106.1"/>
    </source>
</evidence>
<comment type="caution">
    <text evidence="2">The sequence shown here is derived from an EMBL/GenBank/DDBJ whole genome shotgun (WGS) entry which is preliminary data.</text>
</comment>
<evidence type="ECO:0000313" key="3">
    <source>
        <dbReference type="Proteomes" id="UP001157034"/>
    </source>
</evidence>
<gene>
    <name evidence="2" type="ORF">GCM10025881_29300</name>
</gene>
<name>A0ABQ6K8P1_9MICO</name>